<dbReference type="GO" id="GO:0005737">
    <property type="term" value="C:cytoplasm"/>
    <property type="evidence" value="ECO:0007669"/>
    <property type="project" value="UniProtKB-SubCell"/>
</dbReference>
<dbReference type="Proteomes" id="UP000536260">
    <property type="component" value="Unassembled WGS sequence"/>
</dbReference>
<dbReference type="SUPFAM" id="SSF54001">
    <property type="entry name" value="Cysteine proteinases"/>
    <property type="match status" value="1"/>
</dbReference>
<comment type="similarity">
    <text evidence="2 12">Belongs to the peptidase C54 family.</text>
</comment>
<evidence type="ECO:0000256" key="3">
    <source>
        <dbReference type="ARBA" id="ARBA00022448"/>
    </source>
</evidence>
<feature type="domain" description="Peptidase C54 catalytic" evidence="14">
    <location>
        <begin position="32"/>
        <end position="157"/>
    </location>
</feature>
<dbReference type="GO" id="GO:0016485">
    <property type="term" value="P:protein processing"/>
    <property type="evidence" value="ECO:0007669"/>
    <property type="project" value="TreeGrafter"/>
</dbReference>
<keyword evidence="6 12" id="KW-0378">Hydrolase</keyword>
<comment type="subcellular location">
    <subcellularLocation>
        <location evidence="1 12">Cytoplasm</location>
    </subcellularLocation>
</comment>
<evidence type="ECO:0000313" key="15">
    <source>
        <dbReference type="EMBL" id="NXT19712.1"/>
    </source>
</evidence>
<dbReference type="EC" id="3.4.22.-" evidence="12"/>
<dbReference type="InterPro" id="IPR005078">
    <property type="entry name" value="Peptidase_C54"/>
</dbReference>
<keyword evidence="4 12" id="KW-0963">Cytoplasm</keyword>
<dbReference type="GO" id="GO:0019786">
    <property type="term" value="F:protein-phosphatidylethanolamide deconjugating activity"/>
    <property type="evidence" value="ECO:0007669"/>
    <property type="project" value="InterPro"/>
</dbReference>
<accession>A0A7L3AIB1</accession>
<evidence type="ECO:0000256" key="6">
    <source>
        <dbReference type="ARBA" id="ARBA00022801"/>
    </source>
</evidence>
<dbReference type="GO" id="GO:0034727">
    <property type="term" value="P:piecemeal microautophagy of the nucleus"/>
    <property type="evidence" value="ECO:0007669"/>
    <property type="project" value="TreeGrafter"/>
</dbReference>
<comment type="catalytic activity">
    <reaction evidence="10">
        <text>[protein]-C-terminal L-amino acid-glycyl-phosphatidylserine + H2O = [protein]-C-terminal L-amino acid-glycine + a 1,2-diacyl-sn-glycero-3-phospho-L-serine</text>
        <dbReference type="Rhea" id="RHEA:67576"/>
        <dbReference type="Rhea" id="RHEA-COMP:17324"/>
        <dbReference type="Rhea" id="RHEA-COMP:17326"/>
        <dbReference type="ChEBI" id="CHEBI:15377"/>
        <dbReference type="ChEBI" id="CHEBI:57262"/>
        <dbReference type="ChEBI" id="CHEBI:172940"/>
        <dbReference type="ChEBI" id="CHEBI:172942"/>
    </reaction>
    <physiologicalReaction direction="left-to-right" evidence="10">
        <dbReference type="Rhea" id="RHEA:67577"/>
    </physiologicalReaction>
</comment>
<reference evidence="15 16" key="1">
    <citation type="submission" date="2019-09" db="EMBL/GenBank/DDBJ databases">
        <title>Bird 10,000 Genomes (B10K) Project - Family phase.</title>
        <authorList>
            <person name="Zhang G."/>
        </authorList>
    </citation>
    <scope>NUCLEOTIDE SEQUENCE [LARGE SCALE GENOMIC DNA]</scope>
    <source>
        <strain evidence="15">B10K-DU-003-42</strain>
        <tissue evidence="15">Mixed tissue sample</tissue>
    </source>
</reference>
<organism evidence="15 16">
    <name type="scientific">Syrrhaptes paradoxus</name>
    <name type="common">Pallas's sandgrouse</name>
    <dbReference type="NCBI Taxonomy" id="302527"/>
    <lineage>
        <taxon>Eukaryota</taxon>
        <taxon>Metazoa</taxon>
        <taxon>Chordata</taxon>
        <taxon>Craniata</taxon>
        <taxon>Vertebrata</taxon>
        <taxon>Euteleostomi</taxon>
        <taxon>Archelosauria</taxon>
        <taxon>Archosauria</taxon>
        <taxon>Dinosauria</taxon>
        <taxon>Saurischia</taxon>
        <taxon>Theropoda</taxon>
        <taxon>Coelurosauria</taxon>
        <taxon>Aves</taxon>
        <taxon>Neognathae</taxon>
        <taxon>Neoaves</taxon>
        <taxon>Columbimorphae</taxon>
        <taxon>Pterocliformes</taxon>
        <taxon>Pteroclidae</taxon>
        <taxon>Syrrhaptes</taxon>
    </lineage>
</organism>
<dbReference type="InterPro" id="IPR038765">
    <property type="entry name" value="Papain-like_cys_pep_sf"/>
</dbReference>
<protein>
    <recommendedName>
        <fullName evidence="12">Cysteine protease</fullName>
        <ecNumber evidence="12">3.4.22.-</ecNumber>
    </recommendedName>
</protein>
<dbReference type="GO" id="GO:0004197">
    <property type="term" value="F:cysteine-type endopeptidase activity"/>
    <property type="evidence" value="ECO:0007669"/>
    <property type="project" value="TreeGrafter"/>
</dbReference>
<proteinExistence type="inferred from homology"/>
<keyword evidence="7" id="KW-0788">Thiol protease</keyword>
<keyword evidence="16" id="KW-1185">Reference proteome</keyword>
<keyword evidence="5 12" id="KW-0645">Protease</keyword>
<comment type="function">
    <text evidence="12">Cysteine protease that plays a key role in autophagy by mediating both proteolytic activation and delipidation of ATG8 family proteins.</text>
</comment>
<evidence type="ECO:0000256" key="8">
    <source>
        <dbReference type="ARBA" id="ARBA00022927"/>
    </source>
</evidence>
<dbReference type="GO" id="GO:0015031">
    <property type="term" value="P:protein transport"/>
    <property type="evidence" value="ECO:0007669"/>
    <property type="project" value="UniProtKB-KW"/>
</dbReference>
<dbReference type="GO" id="GO:0035973">
    <property type="term" value="P:aggrephagy"/>
    <property type="evidence" value="ECO:0007669"/>
    <property type="project" value="TreeGrafter"/>
</dbReference>
<evidence type="ECO:0000256" key="13">
    <source>
        <dbReference type="SAM" id="MobiDB-lite"/>
    </source>
</evidence>
<keyword evidence="9 12" id="KW-0072">Autophagy</keyword>
<dbReference type="Pfam" id="PF03416">
    <property type="entry name" value="Peptidase_C54"/>
    <property type="match status" value="1"/>
</dbReference>
<evidence type="ECO:0000313" key="16">
    <source>
        <dbReference type="Proteomes" id="UP000536260"/>
    </source>
</evidence>
<dbReference type="EMBL" id="VZTO01005500">
    <property type="protein sequence ID" value="NXT19712.1"/>
    <property type="molecule type" value="Genomic_DNA"/>
</dbReference>
<evidence type="ECO:0000256" key="11">
    <source>
        <dbReference type="ARBA" id="ARBA00029362"/>
    </source>
</evidence>
<feature type="non-terminal residue" evidence="15">
    <location>
        <position position="1"/>
    </location>
</feature>
<dbReference type="GO" id="GO:0000423">
    <property type="term" value="P:mitophagy"/>
    <property type="evidence" value="ECO:0007669"/>
    <property type="project" value="TreeGrafter"/>
</dbReference>
<evidence type="ECO:0000256" key="9">
    <source>
        <dbReference type="ARBA" id="ARBA00023006"/>
    </source>
</evidence>
<evidence type="ECO:0000256" key="7">
    <source>
        <dbReference type="ARBA" id="ARBA00022807"/>
    </source>
</evidence>
<evidence type="ECO:0000256" key="12">
    <source>
        <dbReference type="RuleBase" id="RU363115"/>
    </source>
</evidence>
<keyword evidence="3" id="KW-0813">Transport</keyword>
<comment type="caution">
    <text evidence="15">The sequence shown here is derived from an EMBL/GenBank/DDBJ whole genome shotgun (WGS) entry which is preliminary data.</text>
</comment>
<sequence length="157" mass="18060">GWTVRPRPHFSKLSPLHLLGRAYRLGAEGELERFQRDFGSRLWLTYRREFPALEGTPWTTDCGWGCMLRSAQMLLAQGLLLHLLGRDWTWPEALVEPEPAPRDPPGRPRDPPGRPRDPPGRTWDPPGGTWDPPGRPQIPREAERRHRAIVSWFGDHP</sequence>
<evidence type="ECO:0000256" key="2">
    <source>
        <dbReference type="ARBA" id="ARBA00010958"/>
    </source>
</evidence>
<evidence type="ECO:0000256" key="1">
    <source>
        <dbReference type="ARBA" id="ARBA00004496"/>
    </source>
</evidence>
<dbReference type="PANTHER" id="PTHR22624:SF36">
    <property type="entry name" value="CYSTEINE PROTEASE ATG4D"/>
    <property type="match status" value="1"/>
</dbReference>
<dbReference type="AlphaFoldDB" id="A0A7L3AIB1"/>
<dbReference type="InterPro" id="IPR046792">
    <property type="entry name" value="Peptidase_C54_cat"/>
</dbReference>
<keyword evidence="8 12" id="KW-0653">Protein transport</keyword>
<dbReference type="GO" id="GO:0000045">
    <property type="term" value="P:autophagosome assembly"/>
    <property type="evidence" value="ECO:0007669"/>
    <property type="project" value="TreeGrafter"/>
</dbReference>
<feature type="region of interest" description="Disordered" evidence="13">
    <location>
        <begin position="94"/>
        <end position="145"/>
    </location>
</feature>
<name>A0A7L3AIB1_9AVES</name>
<feature type="non-terminal residue" evidence="15">
    <location>
        <position position="157"/>
    </location>
</feature>
<comment type="catalytic activity">
    <reaction evidence="11">
        <text>[protein]-C-terminal L-amino acid-glycyl-phosphatidylethanolamide + H2O = [protein]-C-terminal L-amino acid-glycine + a 1,2-diacyl-sn-glycero-3-phosphoethanolamine</text>
        <dbReference type="Rhea" id="RHEA:67548"/>
        <dbReference type="Rhea" id="RHEA-COMP:17323"/>
        <dbReference type="Rhea" id="RHEA-COMP:17324"/>
        <dbReference type="ChEBI" id="CHEBI:15377"/>
        <dbReference type="ChEBI" id="CHEBI:64612"/>
        <dbReference type="ChEBI" id="CHEBI:172940"/>
        <dbReference type="ChEBI" id="CHEBI:172941"/>
    </reaction>
    <physiologicalReaction direction="left-to-right" evidence="11">
        <dbReference type="Rhea" id="RHEA:67549"/>
    </physiologicalReaction>
</comment>
<evidence type="ECO:0000256" key="5">
    <source>
        <dbReference type="ARBA" id="ARBA00022670"/>
    </source>
</evidence>
<dbReference type="PANTHER" id="PTHR22624">
    <property type="entry name" value="CYSTEINE PROTEASE ATG4"/>
    <property type="match status" value="1"/>
</dbReference>
<evidence type="ECO:0000256" key="4">
    <source>
        <dbReference type="ARBA" id="ARBA00022490"/>
    </source>
</evidence>
<feature type="compositionally biased region" description="Basic and acidic residues" evidence="13">
    <location>
        <begin position="99"/>
        <end position="119"/>
    </location>
</feature>
<gene>
    <name evidence="15" type="primary">Atg4d</name>
    <name evidence="15" type="ORF">SYRPAR_R14407</name>
</gene>
<feature type="compositionally biased region" description="Low complexity" evidence="13">
    <location>
        <begin position="120"/>
        <end position="132"/>
    </location>
</feature>
<evidence type="ECO:0000256" key="10">
    <source>
        <dbReference type="ARBA" id="ARBA00029289"/>
    </source>
</evidence>
<evidence type="ECO:0000259" key="14">
    <source>
        <dbReference type="Pfam" id="PF03416"/>
    </source>
</evidence>